<proteinExistence type="predicted"/>
<evidence type="ECO:0000313" key="2">
    <source>
        <dbReference type="Proteomes" id="UP000826195"/>
    </source>
</evidence>
<comment type="caution">
    <text evidence="1">The sequence shown here is derived from an EMBL/GenBank/DDBJ whole genome shotgun (WGS) entry which is preliminary data.</text>
</comment>
<dbReference type="Proteomes" id="UP000826195">
    <property type="component" value="Unassembled WGS sequence"/>
</dbReference>
<organism evidence="1 2">
    <name type="scientific">Cotesia glomerata</name>
    <name type="common">Lepidopteran parasitic wasp</name>
    <name type="synonym">Apanteles glomeratus</name>
    <dbReference type="NCBI Taxonomy" id="32391"/>
    <lineage>
        <taxon>Eukaryota</taxon>
        <taxon>Metazoa</taxon>
        <taxon>Ecdysozoa</taxon>
        <taxon>Arthropoda</taxon>
        <taxon>Hexapoda</taxon>
        <taxon>Insecta</taxon>
        <taxon>Pterygota</taxon>
        <taxon>Neoptera</taxon>
        <taxon>Endopterygota</taxon>
        <taxon>Hymenoptera</taxon>
        <taxon>Apocrita</taxon>
        <taxon>Ichneumonoidea</taxon>
        <taxon>Braconidae</taxon>
        <taxon>Microgastrinae</taxon>
        <taxon>Cotesia</taxon>
    </lineage>
</organism>
<sequence>MNPFKFGLGPVGSLSSLLCPSSAIFLHFFDISILLGGLSPEASLQIPPKKTLTSFFTSVHSLLVFRADLLFQTFTPKDYTSVSSIRLCLNRLTGHRNPRYDLKSKTRLELFIKPEASLVSSDRSGMFSEQAVSRVSQHLNTVHIFIQSKKLRIGLGFTISIRIRISISPISTGGDSSPATVAGTRLVKIAIHGSRTMP</sequence>
<keyword evidence="2" id="KW-1185">Reference proteome</keyword>
<accession>A0AAV7ICP7</accession>
<dbReference type="AlphaFoldDB" id="A0AAV7ICP7"/>
<gene>
    <name evidence="1" type="ORF">KQX54_010010</name>
</gene>
<reference evidence="1 2" key="1">
    <citation type="journal article" date="2021" name="J. Hered.">
        <title>A chromosome-level genome assembly of the parasitoid wasp, Cotesia glomerata (Hymenoptera: Braconidae).</title>
        <authorList>
            <person name="Pinto B.J."/>
            <person name="Weis J.J."/>
            <person name="Gamble T."/>
            <person name="Ode P.J."/>
            <person name="Paul R."/>
            <person name="Zaspel J.M."/>
        </authorList>
    </citation>
    <scope>NUCLEOTIDE SEQUENCE [LARGE SCALE GENOMIC DNA]</scope>
    <source>
        <strain evidence="1">CgM1</strain>
    </source>
</reference>
<dbReference type="EMBL" id="JAHXZJ010001864">
    <property type="protein sequence ID" value="KAH0549524.1"/>
    <property type="molecule type" value="Genomic_DNA"/>
</dbReference>
<protein>
    <submittedName>
        <fullName evidence="1">Uncharacterized protein</fullName>
    </submittedName>
</protein>
<evidence type="ECO:0000313" key="1">
    <source>
        <dbReference type="EMBL" id="KAH0549524.1"/>
    </source>
</evidence>
<name>A0AAV7ICP7_COTGL</name>